<organism evidence="1 2">
    <name type="scientific">Paenibacillus silagei</name>
    <dbReference type="NCBI Taxonomy" id="1670801"/>
    <lineage>
        <taxon>Bacteria</taxon>
        <taxon>Bacillati</taxon>
        <taxon>Bacillota</taxon>
        <taxon>Bacilli</taxon>
        <taxon>Bacillales</taxon>
        <taxon>Paenibacillaceae</taxon>
        <taxon>Paenibacillus</taxon>
    </lineage>
</organism>
<dbReference type="RefSeq" id="WP_209873478.1">
    <property type="nucleotide sequence ID" value="NZ_JAGGLV010000007.1"/>
</dbReference>
<evidence type="ECO:0000313" key="1">
    <source>
        <dbReference type="EMBL" id="MBP2112510.1"/>
    </source>
</evidence>
<dbReference type="EMBL" id="JAGGLV010000007">
    <property type="protein sequence ID" value="MBP2112510.1"/>
    <property type="molecule type" value="Genomic_DNA"/>
</dbReference>
<evidence type="ECO:0000313" key="2">
    <source>
        <dbReference type="Proteomes" id="UP000773462"/>
    </source>
</evidence>
<dbReference type="Proteomes" id="UP000773462">
    <property type="component" value="Unassembled WGS sequence"/>
</dbReference>
<gene>
    <name evidence="1" type="ORF">J2Z70_002664</name>
</gene>
<reference evidence="1 2" key="1">
    <citation type="submission" date="2021-03" db="EMBL/GenBank/DDBJ databases">
        <title>Genomic Encyclopedia of Type Strains, Phase IV (KMG-IV): sequencing the most valuable type-strain genomes for metagenomic binning, comparative biology and taxonomic classification.</title>
        <authorList>
            <person name="Goeker M."/>
        </authorList>
    </citation>
    <scope>NUCLEOTIDE SEQUENCE [LARGE SCALE GENOMIC DNA]</scope>
    <source>
        <strain evidence="1 2">DSM 101953</strain>
    </source>
</reference>
<sequence length="117" mass="13087">MYEPMFHYGPDASSIGFYTLKYRVFAEHTFTSKVDNLKRLGSLANQGLPTYLGDTIFSTNLKKYGANYSTQEDTRNVYNKGQGETNVWGAGGISKTDAIDTIINTKDGKMLFIRPVL</sequence>
<name>A0ABS4NSV4_9BACL</name>
<keyword evidence="2" id="KW-1185">Reference proteome</keyword>
<accession>A0ABS4NSV4</accession>
<comment type="caution">
    <text evidence="1">The sequence shown here is derived from an EMBL/GenBank/DDBJ whole genome shotgun (WGS) entry which is preliminary data.</text>
</comment>
<proteinExistence type="predicted"/>
<protein>
    <submittedName>
        <fullName evidence="1">Uncharacterized protein</fullName>
    </submittedName>
</protein>